<protein>
    <recommendedName>
        <fullName evidence="3">Fungal lipase-type domain-containing protein</fullName>
    </recommendedName>
</protein>
<organism evidence="4 5">
    <name type="scientific">Effrenium voratum</name>
    <dbReference type="NCBI Taxonomy" id="2562239"/>
    <lineage>
        <taxon>Eukaryota</taxon>
        <taxon>Sar</taxon>
        <taxon>Alveolata</taxon>
        <taxon>Dinophyceae</taxon>
        <taxon>Suessiales</taxon>
        <taxon>Symbiodiniaceae</taxon>
        <taxon>Effrenium</taxon>
    </lineage>
</organism>
<evidence type="ECO:0000256" key="1">
    <source>
        <dbReference type="SAM" id="MobiDB-lite"/>
    </source>
</evidence>
<evidence type="ECO:0000259" key="3">
    <source>
        <dbReference type="Pfam" id="PF01764"/>
    </source>
</evidence>
<dbReference type="InterPro" id="IPR002921">
    <property type="entry name" value="Fungal_lipase-type"/>
</dbReference>
<dbReference type="Gene3D" id="3.40.50.1820">
    <property type="entry name" value="alpha/beta hydrolase"/>
    <property type="match status" value="1"/>
</dbReference>
<dbReference type="InterPro" id="IPR029058">
    <property type="entry name" value="AB_hydrolase_fold"/>
</dbReference>
<feature type="transmembrane region" description="Helical" evidence="2">
    <location>
        <begin position="344"/>
        <end position="363"/>
    </location>
</feature>
<feature type="region of interest" description="Disordered" evidence="1">
    <location>
        <begin position="1"/>
        <end position="41"/>
    </location>
</feature>
<feature type="transmembrane region" description="Helical" evidence="2">
    <location>
        <begin position="453"/>
        <end position="473"/>
    </location>
</feature>
<evidence type="ECO:0000313" key="5">
    <source>
        <dbReference type="Proteomes" id="UP001178507"/>
    </source>
</evidence>
<keyword evidence="2" id="KW-0812">Transmembrane</keyword>
<dbReference type="Proteomes" id="UP001178507">
    <property type="component" value="Unassembled WGS sequence"/>
</dbReference>
<feature type="transmembrane region" description="Helical" evidence="2">
    <location>
        <begin position="79"/>
        <end position="102"/>
    </location>
</feature>
<keyword evidence="2" id="KW-0472">Membrane</keyword>
<feature type="transmembrane region" description="Helical" evidence="2">
    <location>
        <begin position="409"/>
        <end position="441"/>
    </location>
</feature>
<reference evidence="4" key="1">
    <citation type="submission" date="2023-08" db="EMBL/GenBank/DDBJ databases">
        <authorList>
            <person name="Chen Y."/>
            <person name="Shah S."/>
            <person name="Dougan E. K."/>
            <person name="Thang M."/>
            <person name="Chan C."/>
        </authorList>
    </citation>
    <scope>NUCLEOTIDE SEQUENCE</scope>
</reference>
<evidence type="ECO:0000313" key="4">
    <source>
        <dbReference type="EMBL" id="CAJ1397842.1"/>
    </source>
</evidence>
<feature type="compositionally biased region" description="Low complexity" evidence="1">
    <location>
        <begin position="17"/>
        <end position="28"/>
    </location>
</feature>
<evidence type="ECO:0000256" key="2">
    <source>
        <dbReference type="SAM" id="Phobius"/>
    </source>
</evidence>
<feature type="transmembrane region" description="Helical" evidence="2">
    <location>
        <begin position="198"/>
        <end position="218"/>
    </location>
</feature>
<keyword evidence="2" id="KW-1133">Transmembrane helix</keyword>
<feature type="domain" description="Fungal lipase-type" evidence="3">
    <location>
        <begin position="638"/>
        <end position="799"/>
    </location>
</feature>
<dbReference type="EMBL" id="CAUJNA010003281">
    <property type="protein sequence ID" value="CAJ1397842.1"/>
    <property type="molecule type" value="Genomic_DNA"/>
</dbReference>
<comment type="caution">
    <text evidence="4">The sequence shown here is derived from an EMBL/GenBank/DDBJ whole genome shotgun (WGS) entry which is preliminary data.</text>
</comment>
<feature type="transmembrane region" description="Helical" evidence="2">
    <location>
        <begin position="319"/>
        <end position="337"/>
    </location>
</feature>
<proteinExistence type="predicted"/>
<dbReference type="AlphaFoldDB" id="A0AA36J2B8"/>
<feature type="transmembrane region" description="Helical" evidence="2">
    <location>
        <begin position="509"/>
        <end position="534"/>
    </location>
</feature>
<dbReference type="Pfam" id="PF01764">
    <property type="entry name" value="Lipase_3"/>
    <property type="match status" value="1"/>
</dbReference>
<dbReference type="GO" id="GO:0006629">
    <property type="term" value="P:lipid metabolic process"/>
    <property type="evidence" value="ECO:0007669"/>
    <property type="project" value="InterPro"/>
</dbReference>
<gene>
    <name evidence="4" type="ORF">EVOR1521_LOCUS21780</name>
</gene>
<feature type="transmembrane region" description="Helical" evidence="2">
    <location>
        <begin position="122"/>
        <end position="140"/>
    </location>
</feature>
<name>A0AA36J2B8_9DINO</name>
<sequence length="856" mass="97187">MLRSWSTAALEHAQTRGSGDSDGSQDLSISEEEDEEDGEAASQTGLCFRIGLWIGYMLPTWGHLSLANVGRSWAAGAFALWHCYLFLAIAIVLFINCAAAVLRCYINWYAFLRHPYLSQFRVVTLFLGAFFRSFLLVSVTSDILRFAYLLCVDAWRADAFEAYRRMLVSDAWEELKAGSFYWQGWSPVLTRRQKAFDIIFQCIIYITLDIMPVVLFFAALSSDLLTHVRVCEVCLGIAMFHLFAFYFLWLCGEVTLKVRCFRRAWRSARAVDLQRGQSVIQNTVNANIWIPTQMQFENPDAERRSICVALCTIFHWVEYLFPALVGLITCVAGFLLNKQRMAEVGVLATILTLFVMAGTHKALDQMTDDEKCVPLCVKRFFRHPQVLQRWGEKWCRLNFYAQKRQRFPFAVTIVLSAAVFGAFGFLALTSLCMGLMLFMCLRLLWMRFEGNCGWLWGFLEFVAEFLLLNYIILATAHEPMRDALVIGVLCAMRQFGFQREISAGERVRLASMMILGLVHIFLMCLVCFALETVYQDQNWSAFGASMNTTTFYPIQSHPVRSYEMYPLCLSRFPAGRDELSVADFGLMASLTYEPPSRVGEGLRHYFPGWHVEKKPDSAGSMNWVRFVMFTTDDNSTTVIAVRGTLDSLDVLHDVTLWLVPAVMQIFNFFSPDITNGVWGVAIARNSDRIPLSTINQQQTFRSVLYAAKFMMKEYPNRLYYLAGHSLGGGVAKLVELELSQELRQTGPPPLTMAFAAPGVFHSAFVLFGDQPESFEGLESMKEEMATFTVMPHHDIVSKIDVQKGNILRAPCKGSALQCHSIYRTLWFMFKQCGSMTRKNLTVPCGWTAEAPCLDQP</sequence>
<feature type="compositionally biased region" description="Acidic residues" evidence="1">
    <location>
        <begin position="29"/>
        <end position="39"/>
    </location>
</feature>
<feature type="transmembrane region" description="Helical" evidence="2">
    <location>
        <begin position="230"/>
        <end position="249"/>
    </location>
</feature>
<dbReference type="SUPFAM" id="SSF53474">
    <property type="entry name" value="alpha/beta-Hydrolases"/>
    <property type="match status" value="1"/>
</dbReference>
<keyword evidence="5" id="KW-1185">Reference proteome</keyword>
<accession>A0AA36J2B8</accession>